<gene>
    <name evidence="6" type="ORF">ESO86_15330</name>
</gene>
<evidence type="ECO:0000313" key="6">
    <source>
        <dbReference type="EMBL" id="RXZ43641.1"/>
    </source>
</evidence>
<dbReference type="RefSeq" id="WP_129235750.1">
    <property type="nucleotide sequence ID" value="NZ_SDPL01000437.1"/>
</dbReference>
<evidence type="ECO:0000256" key="2">
    <source>
        <dbReference type="ARBA" id="ARBA00023125"/>
    </source>
</evidence>
<dbReference type="Gene3D" id="1.10.357.10">
    <property type="entry name" value="Tetracycline Repressor, domain 2"/>
    <property type="match status" value="1"/>
</dbReference>
<dbReference type="GO" id="GO:0000976">
    <property type="term" value="F:transcription cis-regulatory region binding"/>
    <property type="evidence" value="ECO:0007669"/>
    <property type="project" value="TreeGrafter"/>
</dbReference>
<evidence type="ECO:0000256" key="1">
    <source>
        <dbReference type="ARBA" id="ARBA00023015"/>
    </source>
</evidence>
<dbReference type="PANTHER" id="PTHR30055:SF234">
    <property type="entry name" value="HTH-TYPE TRANSCRIPTIONAL REGULATOR BETI"/>
    <property type="match status" value="1"/>
</dbReference>
<organism evidence="6 7">
    <name type="scientific">Agromyces binzhouensis</name>
    <dbReference type="NCBI Taxonomy" id="1817495"/>
    <lineage>
        <taxon>Bacteria</taxon>
        <taxon>Bacillati</taxon>
        <taxon>Actinomycetota</taxon>
        <taxon>Actinomycetes</taxon>
        <taxon>Micrococcales</taxon>
        <taxon>Microbacteriaceae</taxon>
        <taxon>Agromyces</taxon>
    </lineage>
</organism>
<dbReference type="PANTHER" id="PTHR30055">
    <property type="entry name" value="HTH-TYPE TRANSCRIPTIONAL REGULATOR RUTR"/>
    <property type="match status" value="1"/>
</dbReference>
<evidence type="ECO:0000256" key="4">
    <source>
        <dbReference type="PROSITE-ProRule" id="PRU00335"/>
    </source>
</evidence>
<dbReference type="Proteomes" id="UP000292881">
    <property type="component" value="Unassembled WGS sequence"/>
</dbReference>
<dbReference type="InterPro" id="IPR009057">
    <property type="entry name" value="Homeodomain-like_sf"/>
</dbReference>
<dbReference type="Pfam" id="PF00440">
    <property type="entry name" value="TetR_N"/>
    <property type="match status" value="1"/>
</dbReference>
<dbReference type="InterPro" id="IPR050109">
    <property type="entry name" value="HTH-type_TetR-like_transc_reg"/>
</dbReference>
<proteinExistence type="predicted"/>
<feature type="DNA-binding region" description="H-T-H motif" evidence="4">
    <location>
        <begin position="35"/>
        <end position="54"/>
    </location>
</feature>
<evidence type="ECO:0000259" key="5">
    <source>
        <dbReference type="PROSITE" id="PS50977"/>
    </source>
</evidence>
<sequence length="189" mass="20673">MTTSTTPTPRRLRTRQRLIDHGLDLIERQGYDQTSAAEIARAAGVTEMTFFRHFATKEQLVLEDPYDPFLAEGIGDQPRELPPLHRAARGIRSAWRMLPEPEQPEIRRRVRIAARTPALRGAMWRSTGNTEQAIAARLEADGASAFEARAAASAVIAALVTGLYAWADGEVDTLGAAIERALDVVAGDA</sequence>
<dbReference type="PRINTS" id="PR00455">
    <property type="entry name" value="HTHTETR"/>
</dbReference>
<reference evidence="6 7" key="1">
    <citation type="submission" date="2019-01" db="EMBL/GenBank/DDBJ databases">
        <authorList>
            <person name="Li J."/>
        </authorList>
    </citation>
    <scope>NUCLEOTIDE SEQUENCE [LARGE SCALE GENOMIC DNA]</scope>
    <source>
        <strain evidence="6 7">CGMCC 4.7180</strain>
    </source>
</reference>
<evidence type="ECO:0000313" key="7">
    <source>
        <dbReference type="Proteomes" id="UP000292881"/>
    </source>
</evidence>
<accession>A0A4Q2J883</accession>
<dbReference type="InterPro" id="IPR001647">
    <property type="entry name" value="HTH_TetR"/>
</dbReference>
<keyword evidence="1" id="KW-0805">Transcription regulation</keyword>
<dbReference type="InterPro" id="IPR041347">
    <property type="entry name" value="MftR_C"/>
</dbReference>
<keyword evidence="2 4" id="KW-0238">DNA-binding</keyword>
<dbReference type="Gene3D" id="1.10.10.60">
    <property type="entry name" value="Homeodomain-like"/>
    <property type="match status" value="1"/>
</dbReference>
<evidence type="ECO:0000256" key="3">
    <source>
        <dbReference type="ARBA" id="ARBA00023163"/>
    </source>
</evidence>
<name>A0A4Q2J883_9MICO</name>
<keyword evidence="3" id="KW-0804">Transcription</keyword>
<dbReference type="OrthoDB" id="4746440at2"/>
<feature type="domain" description="HTH tetR-type" evidence="5">
    <location>
        <begin position="12"/>
        <end position="72"/>
    </location>
</feature>
<dbReference type="AlphaFoldDB" id="A0A4Q2J883"/>
<comment type="caution">
    <text evidence="6">The sequence shown here is derived from an EMBL/GenBank/DDBJ whole genome shotgun (WGS) entry which is preliminary data.</text>
</comment>
<dbReference type="Pfam" id="PF17754">
    <property type="entry name" value="TetR_C_14"/>
    <property type="match status" value="1"/>
</dbReference>
<dbReference type="EMBL" id="SDPL01000437">
    <property type="protein sequence ID" value="RXZ43641.1"/>
    <property type="molecule type" value="Genomic_DNA"/>
</dbReference>
<dbReference type="PROSITE" id="PS50977">
    <property type="entry name" value="HTH_TETR_2"/>
    <property type="match status" value="1"/>
</dbReference>
<keyword evidence="7" id="KW-1185">Reference proteome</keyword>
<dbReference type="GO" id="GO:0003700">
    <property type="term" value="F:DNA-binding transcription factor activity"/>
    <property type="evidence" value="ECO:0007669"/>
    <property type="project" value="TreeGrafter"/>
</dbReference>
<dbReference type="SUPFAM" id="SSF46689">
    <property type="entry name" value="Homeodomain-like"/>
    <property type="match status" value="1"/>
</dbReference>
<protein>
    <submittedName>
        <fullName evidence="6">TetR/AcrR family transcriptional regulator</fullName>
    </submittedName>
</protein>